<gene>
    <name evidence="10" type="primary">pruA</name>
    <name evidence="10" type="ORF">LJD61_06730</name>
</gene>
<dbReference type="GO" id="GO:0003842">
    <property type="term" value="F:L-glutamate gamma-semialdehyde dehydrogenase activity"/>
    <property type="evidence" value="ECO:0007669"/>
    <property type="project" value="UniProtKB-EC"/>
</dbReference>
<dbReference type="InterPro" id="IPR016160">
    <property type="entry name" value="Ald_DH_CS_CYS"/>
</dbReference>
<protein>
    <recommendedName>
        <fullName evidence="7">L-glutamate gamma-semialdehyde dehydrogenase</fullName>
        <ecNumber evidence="3">1.2.1.88</ecNumber>
    </recommendedName>
    <alternativeName>
        <fullName evidence="7">L-glutamate gamma-semialdehyde dehydrogenase</fullName>
    </alternativeName>
</protein>
<evidence type="ECO:0000256" key="5">
    <source>
        <dbReference type="ARBA" id="ARBA00023027"/>
    </source>
</evidence>
<comment type="pathway">
    <text evidence="1">Amino-acid degradation; L-proline degradation into L-glutamate; L-glutamate from L-proline: step 2/2.</text>
</comment>
<evidence type="ECO:0000256" key="4">
    <source>
        <dbReference type="ARBA" id="ARBA00023002"/>
    </source>
</evidence>
<name>A0ABT1NDA2_9FIRM</name>
<dbReference type="PANTHER" id="PTHR42862:SF1">
    <property type="entry name" value="DELTA-1-PYRROLINE-5-CARBOXYLATE DEHYDROGENASE 2, ISOFORM A-RELATED"/>
    <property type="match status" value="1"/>
</dbReference>
<comment type="caution">
    <text evidence="10">The sequence shown here is derived from an EMBL/GenBank/DDBJ whole genome shotgun (WGS) entry which is preliminary data.</text>
</comment>
<comment type="catalytic activity">
    <reaction evidence="8">
        <text>L-glutamate 5-semialdehyde + NAD(+) + H2O = L-glutamate + NADH + 2 H(+)</text>
        <dbReference type="Rhea" id="RHEA:30235"/>
        <dbReference type="ChEBI" id="CHEBI:15377"/>
        <dbReference type="ChEBI" id="CHEBI:15378"/>
        <dbReference type="ChEBI" id="CHEBI:29985"/>
        <dbReference type="ChEBI" id="CHEBI:57540"/>
        <dbReference type="ChEBI" id="CHEBI:57945"/>
        <dbReference type="ChEBI" id="CHEBI:58066"/>
        <dbReference type="EC" id="1.2.1.88"/>
    </reaction>
</comment>
<dbReference type="PANTHER" id="PTHR42862">
    <property type="entry name" value="DELTA-1-PYRROLINE-5-CARBOXYLATE DEHYDROGENASE 1, ISOFORM A-RELATED"/>
    <property type="match status" value="1"/>
</dbReference>
<evidence type="ECO:0000256" key="8">
    <source>
        <dbReference type="ARBA" id="ARBA00048142"/>
    </source>
</evidence>
<dbReference type="NCBIfam" id="TIGR01236">
    <property type="entry name" value="D1pyr5carbox1"/>
    <property type="match status" value="1"/>
</dbReference>
<dbReference type="InterPro" id="IPR016163">
    <property type="entry name" value="Ald_DH_C"/>
</dbReference>
<evidence type="ECO:0000259" key="9">
    <source>
        <dbReference type="Pfam" id="PF00171"/>
    </source>
</evidence>
<sequence>MNNGVIKEIGFENEKVREYAVGSKERAELKKTLKEMREQMLDIPIVIGGKEIRTGNTGKCIVPHDNKKVIGIYHKAGKKEAEMAIDAALSAKKKWEKLSWEHRVGIFLRAAELAAGPWRARLNAATMLTQSKTYFQAEIDAACESVDFLKSNASSLYKIYSEQPISTRDSWNRTQYRPLDGFVFAVTPFNFTAIGCNLSAAPAMAGNTVIWKPASNVVYSSYIVYQLFKEAGLPDGVINFLPGSGSEIGNVVLKDPNLAGIHFTGSTDTFQEMWKAVGDNIQNYRSFPKLVGETGGKNYVLAHASADVDTLVAALIRGAYELQGQKCSATSRCYIPKGLWPEVKEKMIREISTIKVGDVEDFSNFIGAVIDQASFDKIKSYIDYAKNSHDAEILAGGKCDDSKGYFIEPTFILTNNPDFRTLKEEIFGPVLTAYVYEDERFDYAVDLCESTTKYGLTGSIFAKDRYVIAEVEDKLMHTAGNFYINDKTAGASVGLQPFGGARASGTNDKVGSIFNMMRWISPRVIKDNFNQVNDYRYSDNIE</sequence>
<evidence type="ECO:0000256" key="3">
    <source>
        <dbReference type="ARBA" id="ARBA00012884"/>
    </source>
</evidence>
<keyword evidence="5" id="KW-0520">NAD</keyword>
<reference evidence="10 11" key="1">
    <citation type="submission" date="2021-10" db="EMBL/GenBank/DDBJ databases">
        <title>Lutispora strain m25 sp. nov., a thermophilic, non-spore-forming bacterium isolated from a lab-scale methanogenic bioreactor digesting anaerobic sludge.</title>
        <authorList>
            <person name="El Houari A."/>
            <person name="Mcdonald J."/>
        </authorList>
    </citation>
    <scope>NUCLEOTIDE SEQUENCE [LARGE SCALE GENOMIC DNA]</scope>
    <source>
        <strain evidence="11">m25</strain>
    </source>
</reference>
<dbReference type="EC" id="1.2.1.88" evidence="3"/>
<feature type="domain" description="Aldehyde dehydrogenase" evidence="9">
    <location>
        <begin position="57"/>
        <end position="512"/>
    </location>
</feature>
<evidence type="ECO:0000256" key="6">
    <source>
        <dbReference type="ARBA" id="ARBA00023062"/>
    </source>
</evidence>
<dbReference type="Proteomes" id="UP001651880">
    <property type="component" value="Unassembled WGS sequence"/>
</dbReference>
<dbReference type="PROSITE" id="PS00070">
    <property type="entry name" value="ALDEHYDE_DEHYDR_CYS"/>
    <property type="match status" value="1"/>
</dbReference>
<dbReference type="SUPFAM" id="SSF53720">
    <property type="entry name" value="ALDH-like"/>
    <property type="match status" value="1"/>
</dbReference>
<dbReference type="Gene3D" id="3.40.309.10">
    <property type="entry name" value="Aldehyde Dehydrogenase, Chain A, domain 2"/>
    <property type="match status" value="1"/>
</dbReference>
<dbReference type="InterPro" id="IPR016162">
    <property type="entry name" value="Ald_DH_N"/>
</dbReference>
<organism evidence="10 11">
    <name type="scientific">Lutispora saccharofermentans</name>
    <dbReference type="NCBI Taxonomy" id="3024236"/>
    <lineage>
        <taxon>Bacteria</taxon>
        <taxon>Bacillati</taxon>
        <taxon>Bacillota</taxon>
        <taxon>Clostridia</taxon>
        <taxon>Lutisporales</taxon>
        <taxon>Lutisporaceae</taxon>
        <taxon>Lutispora</taxon>
    </lineage>
</organism>
<dbReference type="InterPro" id="IPR016161">
    <property type="entry name" value="Ald_DH/histidinol_DH"/>
</dbReference>
<evidence type="ECO:0000256" key="2">
    <source>
        <dbReference type="ARBA" id="ARBA00009986"/>
    </source>
</evidence>
<dbReference type="InterPro" id="IPR050485">
    <property type="entry name" value="Proline_metab_enzyme"/>
</dbReference>
<evidence type="ECO:0000313" key="11">
    <source>
        <dbReference type="Proteomes" id="UP001651880"/>
    </source>
</evidence>
<proteinExistence type="inferred from homology"/>
<keyword evidence="6" id="KW-0642">Proline metabolism</keyword>
<keyword evidence="4 10" id="KW-0560">Oxidoreductase</keyword>
<evidence type="ECO:0000256" key="7">
    <source>
        <dbReference type="ARBA" id="ARBA00032259"/>
    </source>
</evidence>
<evidence type="ECO:0000256" key="1">
    <source>
        <dbReference type="ARBA" id="ARBA00004786"/>
    </source>
</evidence>
<evidence type="ECO:0000313" key="10">
    <source>
        <dbReference type="EMBL" id="MCQ1529245.1"/>
    </source>
</evidence>
<dbReference type="Gene3D" id="3.40.605.10">
    <property type="entry name" value="Aldehyde Dehydrogenase, Chain A, domain 1"/>
    <property type="match status" value="1"/>
</dbReference>
<dbReference type="EMBL" id="JAJEKE010000004">
    <property type="protein sequence ID" value="MCQ1529245.1"/>
    <property type="molecule type" value="Genomic_DNA"/>
</dbReference>
<dbReference type="Pfam" id="PF00171">
    <property type="entry name" value="Aldedh"/>
    <property type="match status" value="1"/>
</dbReference>
<dbReference type="CDD" id="cd07123">
    <property type="entry name" value="ALDH_F4-17_P5CDH"/>
    <property type="match status" value="1"/>
</dbReference>
<dbReference type="RefSeq" id="WP_255226765.1">
    <property type="nucleotide sequence ID" value="NZ_JAJEKE010000004.1"/>
</dbReference>
<comment type="similarity">
    <text evidence="2">Belongs to the aldehyde dehydrogenase family.</text>
</comment>
<accession>A0ABT1NDA2</accession>
<dbReference type="InterPro" id="IPR005931">
    <property type="entry name" value="P5CDH/ALDH4A1"/>
</dbReference>
<dbReference type="InterPro" id="IPR015590">
    <property type="entry name" value="Aldehyde_DH_dom"/>
</dbReference>
<keyword evidence="11" id="KW-1185">Reference proteome</keyword>